<keyword evidence="2" id="KW-1185">Reference proteome</keyword>
<dbReference type="GeneID" id="39875693"/>
<sequence length="340" mass="39145">MSAIIPHIADHSDTLFQPESFYLSEDDVPQEQSATRLNSLTTAHTDTPSDGANIMVRRRLNYPDDEEDDDPMRGFDDQLVKRKSVLLNALGRFKAKHPDKLSLPEYMMHAYVVLHTVNENTILTYEIIAAHTKMEPESFTKIMRSQTLSRLEQEDFDIEALGIFKADFDNDEELTQMDRQFTWLCECCCAVVDESDEDSVMEQIKKKRIEAIEANKQQPQPEQQKYENQNADTQFCATASFSQLVPIADLPNDVMYEALRQHGNRLVQRSLCTSNRRNYGASTWSHYQSDAAVLSASAAELRDFADDIQRYSVDNNTNDYYGEERRLSARQTALLRKRYL</sequence>
<protein>
    <submittedName>
        <fullName evidence="1">Uracil-DNA glycosylase, putative</fullName>
    </submittedName>
</protein>
<organism evidence="1 2">
    <name type="scientific">Babesia ovata</name>
    <dbReference type="NCBI Taxonomy" id="189622"/>
    <lineage>
        <taxon>Eukaryota</taxon>
        <taxon>Sar</taxon>
        <taxon>Alveolata</taxon>
        <taxon>Apicomplexa</taxon>
        <taxon>Aconoidasida</taxon>
        <taxon>Piroplasmida</taxon>
        <taxon>Babesiidae</taxon>
        <taxon>Babesia</taxon>
    </lineage>
</organism>
<dbReference type="OrthoDB" id="360354at2759"/>
<evidence type="ECO:0000313" key="2">
    <source>
        <dbReference type="Proteomes" id="UP000236319"/>
    </source>
</evidence>
<gene>
    <name evidence="1" type="ORF">BOVATA_034160</name>
</gene>
<dbReference type="EMBL" id="BDSA01000003">
    <property type="protein sequence ID" value="GBE61923.1"/>
    <property type="molecule type" value="Genomic_DNA"/>
</dbReference>
<proteinExistence type="predicted"/>
<accession>A0A2H6KFZ5</accession>
<comment type="caution">
    <text evidence="1">The sequence shown here is derived from an EMBL/GenBank/DDBJ whole genome shotgun (WGS) entry which is preliminary data.</text>
</comment>
<dbReference type="RefSeq" id="XP_028868166.1">
    <property type="nucleotide sequence ID" value="XM_029012333.1"/>
</dbReference>
<evidence type="ECO:0000313" key="1">
    <source>
        <dbReference type="EMBL" id="GBE61923.1"/>
    </source>
</evidence>
<dbReference type="AlphaFoldDB" id="A0A2H6KFZ5"/>
<dbReference type="VEuPathDB" id="PiroplasmaDB:BOVATA_034160"/>
<dbReference type="Proteomes" id="UP000236319">
    <property type="component" value="Unassembled WGS sequence"/>
</dbReference>
<reference evidence="1 2" key="1">
    <citation type="journal article" date="2017" name="BMC Genomics">
        <title>Whole-genome assembly of Babesia ovata and comparative genomics between closely related pathogens.</title>
        <authorList>
            <person name="Yamagishi J."/>
            <person name="Asada M."/>
            <person name="Hakimi H."/>
            <person name="Tanaka T.Q."/>
            <person name="Sugimoto C."/>
            <person name="Kawazu S."/>
        </authorList>
    </citation>
    <scope>NUCLEOTIDE SEQUENCE [LARGE SCALE GENOMIC DNA]</scope>
    <source>
        <strain evidence="1 2">Miyake</strain>
    </source>
</reference>
<name>A0A2H6KFZ5_9APIC</name>